<dbReference type="CDD" id="cd00077">
    <property type="entry name" value="HDc"/>
    <property type="match status" value="1"/>
</dbReference>
<evidence type="ECO:0000313" key="3">
    <source>
        <dbReference type="Proteomes" id="UP001254848"/>
    </source>
</evidence>
<gene>
    <name evidence="2" type="ORF">Q4T40_09725</name>
</gene>
<dbReference type="Gene3D" id="1.10.3210.10">
    <property type="entry name" value="Hypothetical protein af1432"/>
    <property type="match status" value="1"/>
</dbReference>
<dbReference type="PROSITE" id="PS51832">
    <property type="entry name" value="HD_GYP"/>
    <property type="match status" value="1"/>
</dbReference>
<dbReference type="PANTHER" id="PTHR43155:SF2">
    <property type="entry name" value="CYCLIC DI-GMP PHOSPHODIESTERASE PA4108"/>
    <property type="match status" value="1"/>
</dbReference>
<dbReference type="SMART" id="SM00471">
    <property type="entry name" value="HDc"/>
    <property type="match status" value="1"/>
</dbReference>
<dbReference type="InterPro" id="IPR003607">
    <property type="entry name" value="HD/PDEase_dom"/>
</dbReference>
<name>A0ABU3NXH5_9FIRM</name>
<keyword evidence="2" id="KW-0378">Hydrolase</keyword>
<dbReference type="SUPFAM" id="SSF109604">
    <property type="entry name" value="HD-domain/PDEase-like"/>
    <property type="match status" value="1"/>
</dbReference>
<comment type="caution">
    <text evidence="2">The sequence shown here is derived from an EMBL/GenBank/DDBJ whole genome shotgun (WGS) entry which is preliminary data.</text>
</comment>
<proteinExistence type="predicted"/>
<dbReference type="EC" id="3.1.4.-" evidence="2"/>
<dbReference type="EMBL" id="JAUOZS010000001">
    <property type="protein sequence ID" value="MDT8901519.1"/>
    <property type="molecule type" value="Genomic_DNA"/>
</dbReference>
<protein>
    <submittedName>
        <fullName evidence="2">HD-GYP domain-containing protein</fullName>
        <ecNumber evidence="2">3.1.4.-</ecNumber>
    </submittedName>
</protein>
<sequence>MRQIPLSEAKPGMLLARYIMNGAGTILLAPDVTLTEEYLRKLTALGVSTIFVKDPDHPDIHTPEYLSIQTQQRALAVLDTTMKQIARGDTFAPDAVDSVASDIVEDLLMQKNLTIHLSGIMTHDDDTLAHSLNCSIYSAILARIAGFTIPQIKEVAAGALLHDVGKMFIEKIILNKPGRLTEEEYAVVKVHAEQGFKSLISRRGELSSLVAHMAWQHHERVNGQGYPRQLQGSEILPYAKILAITDVYEAITVNRPYRRAMAPDAIYDTIHSGLGNEFDAYLGELFLSKLAIYIAGMRVMLNTGETGIVAAVPEETPQRPVVRLIAHPDGSPYTPAREISLADHPKIQILATKTT</sequence>
<organism evidence="2 3">
    <name type="scientific">Anaeroselena agilis</name>
    <dbReference type="NCBI Taxonomy" id="3063788"/>
    <lineage>
        <taxon>Bacteria</taxon>
        <taxon>Bacillati</taxon>
        <taxon>Bacillota</taxon>
        <taxon>Negativicutes</taxon>
        <taxon>Acetonemataceae</taxon>
        <taxon>Anaeroselena</taxon>
    </lineage>
</organism>
<evidence type="ECO:0000259" key="1">
    <source>
        <dbReference type="PROSITE" id="PS51832"/>
    </source>
</evidence>
<dbReference type="Proteomes" id="UP001254848">
    <property type="component" value="Unassembled WGS sequence"/>
</dbReference>
<dbReference type="InterPro" id="IPR037522">
    <property type="entry name" value="HD_GYP_dom"/>
</dbReference>
<feature type="domain" description="HD-GYP" evidence="1">
    <location>
        <begin position="105"/>
        <end position="302"/>
    </location>
</feature>
<reference evidence="2 3" key="1">
    <citation type="submission" date="2023-07" db="EMBL/GenBank/DDBJ databases">
        <title>The novel representative of Negativicutes class, Anaeroselena agilis gen. nov. sp. nov.</title>
        <authorList>
            <person name="Prokofeva M.I."/>
            <person name="Elcheninov A.G."/>
            <person name="Klyukina A."/>
            <person name="Kublanov I.V."/>
            <person name="Frolov E.N."/>
            <person name="Podosokorskaya O.A."/>
        </authorList>
    </citation>
    <scope>NUCLEOTIDE SEQUENCE [LARGE SCALE GENOMIC DNA]</scope>
    <source>
        <strain evidence="2 3">4137-cl</strain>
    </source>
</reference>
<dbReference type="PANTHER" id="PTHR43155">
    <property type="entry name" value="CYCLIC DI-GMP PHOSPHODIESTERASE PA4108-RELATED"/>
    <property type="match status" value="1"/>
</dbReference>
<dbReference type="Pfam" id="PF13487">
    <property type="entry name" value="HD_5"/>
    <property type="match status" value="1"/>
</dbReference>
<evidence type="ECO:0000313" key="2">
    <source>
        <dbReference type="EMBL" id="MDT8901519.1"/>
    </source>
</evidence>
<accession>A0ABU3NXH5</accession>
<dbReference type="GO" id="GO:0016787">
    <property type="term" value="F:hydrolase activity"/>
    <property type="evidence" value="ECO:0007669"/>
    <property type="project" value="UniProtKB-KW"/>
</dbReference>
<dbReference type="RefSeq" id="WP_413780029.1">
    <property type="nucleotide sequence ID" value="NZ_JAUOZS010000001.1"/>
</dbReference>
<keyword evidence="3" id="KW-1185">Reference proteome</keyword>